<dbReference type="SUPFAM" id="SSF109604">
    <property type="entry name" value="HD-domain/PDEase-like"/>
    <property type="match status" value="1"/>
</dbReference>
<dbReference type="Gene3D" id="1.10.3210.10">
    <property type="entry name" value="Hypothetical protein af1432"/>
    <property type="match status" value="1"/>
</dbReference>
<evidence type="ECO:0000259" key="2">
    <source>
        <dbReference type="Pfam" id="PF01336"/>
    </source>
</evidence>
<comment type="caution">
    <text evidence="4">The sequence shown here is derived from an EMBL/GenBank/DDBJ whole genome shotgun (WGS) entry which is preliminary data.</text>
</comment>
<dbReference type="Pfam" id="PF01966">
    <property type="entry name" value="HD"/>
    <property type="match status" value="1"/>
</dbReference>
<gene>
    <name evidence="4" type="ORF">NSA47_11835</name>
</gene>
<reference evidence="4" key="1">
    <citation type="submission" date="2022-07" db="EMBL/GenBank/DDBJ databases">
        <title>Enhanced cultured diversity of the mouse gut microbiota enables custom-made synthetic communities.</title>
        <authorList>
            <person name="Afrizal A."/>
        </authorList>
    </citation>
    <scope>NUCLEOTIDE SEQUENCE</scope>
    <source>
        <strain evidence="4">DSM 28593</strain>
    </source>
</reference>
<dbReference type="Proteomes" id="UP001205748">
    <property type="component" value="Unassembled WGS sequence"/>
</dbReference>
<evidence type="ECO:0000313" key="5">
    <source>
        <dbReference type="Proteomes" id="UP001205748"/>
    </source>
</evidence>
<dbReference type="AlphaFoldDB" id="A0AAE3HGC9"/>
<dbReference type="PANTHER" id="PTHR37294">
    <property type="entry name" value="3'-5' EXORIBONUCLEASE YHAM"/>
    <property type="match status" value="1"/>
</dbReference>
<protein>
    <submittedName>
        <fullName evidence="4">OB-fold nucleic acid binding domain-containing protein</fullName>
    </submittedName>
</protein>
<dbReference type="InterPro" id="IPR050798">
    <property type="entry name" value="YhaM_exoribonuc/phosphodiest"/>
</dbReference>
<name>A0AAE3HGC9_9FIRM</name>
<dbReference type="CDD" id="cd04492">
    <property type="entry name" value="YhaM_OBF_like"/>
    <property type="match status" value="1"/>
</dbReference>
<proteinExistence type="predicted"/>
<evidence type="ECO:0000313" key="4">
    <source>
        <dbReference type="EMBL" id="MCR1899666.1"/>
    </source>
</evidence>
<evidence type="ECO:0000256" key="1">
    <source>
        <dbReference type="ARBA" id="ARBA00022801"/>
    </source>
</evidence>
<dbReference type="InterPro" id="IPR004365">
    <property type="entry name" value="NA-bd_OB_tRNA"/>
</dbReference>
<feature type="domain" description="HD" evidence="3">
    <location>
        <begin position="163"/>
        <end position="283"/>
    </location>
</feature>
<dbReference type="GO" id="GO:0016787">
    <property type="term" value="F:hydrolase activity"/>
    <property type="evidence" value="ECO:0007669"/>
    <property type="project" value="UniProtKB-KW"/>
</dbReference>
<dbReference type="InterPro" id="IPR006674">
    <property type="entry name" value="HD_domain"/>
</dbReference>
<dbReference type="GO" id="GO:0003676">
    <property type="term" value="F:nucleic acid binding"/>
    <property type="evidence" value="ECO:0007669"/>
    <property type="project" value="InterPro"/>
</dbReference>
<dbReference type="Pfam" id="PF01336">
    <property type="entry name" value="tRNA_anti-codon"/>
    <property type="match status" value="1"/>
</dbReference>
<dbReference type="EMBL" id="JANKAS010000012">
    <property type="protein sequence ID" value="MCR1899666.1"/>
    <property type="molecule type" value="Genomic_DNA"/>
</dbReference>
<keyword evidence="5" id="KW-1185">Reference proteome</keyword>
<dbReference type="Gene3D" id="2.40.50.140">
    <property type="entry name" value="Nucleic acid-binding proteins"/>
    <property type="match status" value="1"/>
</dbReference>
<dbReference type="InterPro" id="IPR012340">
    <property type="entry name" value="NA-bd_OB-fold"/>
</dbReference>
<dbReference type="SUPFAM" id="SSF50249">
    <property type="entry name" value="Nucleic acid-binding proteins"/>
    <property type="match status" value="1"/>
</dbReference>
<dbReference type="GO" id="GO:0031125">
    <property type="term" value="P:rRNA 3'-end processing"/>
    <property type="evidence" value="ECO:0007669"/>
    <property type="project" value="TreeGrafter"/>
</dbReference>
<accession>A0AAE3HGC9</accession>
<keyword evidence="1" id="KW-0378">Hydrolase</keyword>
<organism evidence="4 5">
    <name type="scientific">Irregularibacter muris</name>
    <dbReference type="NCBI Taxonomy" id="1796619"/>
    <lineage>
        <taxon>Bacteria</taxon>
        <taxon>Bacillati</taxon>
        <taxon>Bacillota</taxon>
        <taxon>Clostridia</taxon>
        <taxon>Eubacteriales</taxon>
        <taxon>Eubacteriaceae</taxon>
        <taxon>Irregularibacter</taxon>
    </lineage>
</organism>
<sequence>MIDEKRIRDFTEGDKIQSFFIIKTLETKLNKNNEKYLDITLGDHTGEINAKKWKCTEEEENTFKENKLVKVRGKVNKWQSQLQFNIELIRLAEEGDGVSIEDFVQCAPHDSQWMYQQIFTYIEKIEHQDIAKIAQTILEDKKQALLYYPAAKSNHHAVRGGLLYHILTMLRSGEKLLEIYTHLNKDLLFGGIILHDMAKIEEMEANELGIVNDYSLEGKLLGHIIQGIKEISRVGRELEVDPEVILLLEHMILSHHYEPEYGSPKRPLIPEAELLHYLDIIDARLYDMNTALAATEDGEFSERVWTLENRRLYKSPLSSI</sequence>
<feature type="domain" description="OB" evidence="2">
    <location>
        <begin position="31"/>
        <end position="90"/>
    </location>
</feature>
<dbReference type="RefSeq" id="WP_257532257.1">
    <property type="nucleotide sequence ID" value="NZ_JANKAS010000012.1"/>
</dbReference>
<dbReference type="PANTHER" id="PTHR37294:SF1">
    <property type="entry name" value="3'-5' EXORIBONUCLEASE YHAM"/>
    <property type="match status" value="1"/>
</dbReference>
<evidence type="ECO:0000259" key="3">
    <source>
        <dbReference type="Pfam" id="PF01966"/>
    </source>
</evidence>